<evidence type="ECO:0000313" key="2">
    <source>
        <dbReference type="Proteomes" id="UP000671913"/>
    </source>
</evidence>
<dbReference type="Proteomes" id="UP000671913">
    <property type="component" value="Chromosome"/>
</dbReference>
<dbReference type="AlphaFoldDB" id="A0A975AUR7"/>
<sequence>MICTSKKEAVISFLKAVFEKEDMNHSLTEAARLICELYPIKKVYFAKSLGKRMHYLTGYGNETYLPAEKIFLANNIWVFIEATDELKLLDKKQLIYLLKLTVTCLVEP</sequence>
<name>A0A975AUR7_9THEO</name>
<organism evidence="1 2">
    <name type="scientific">Aceticella autotrophica</name>
    <dbReference type="NCBI Taxonomy" id="2755338"/>
    <lineage>
        <taxon>Bacteria</taxon>
        <taxon>Bacillati</taxon>
        <taxon>Bacillota</taxon>
        <taxon>Clostridia</taxon>
        <taxon>Thermoanaerobacterales</taxon>
        <taxon>Thermoanaerobacteraceae</taxon>
        <taxon>Aceticella</taxon>
    </lineage>
</organism>
<accession>A0A975AUR7</accession>
<dbReference type="KEGG" id="aaut:ACETAC_07940"/>
<reference evidence="1" key="1">
    <citation type="submission" date="2020-08" db="EMBL/GenBank/DDBJ databases">
        <title>Genomic insights into the carbon and energy metabolism of the first obligate autotrophic acetogenic bacterium Aceticella autotrophica gen. nov., sp. nov.</title>
        <authorList>
            <person name="Toshchakov S.V."/>
            <person name="Elcheninov A.G."/>
            <person name="Kublanov I.V."/>
            <person name="Frolov E.N."/>
            <person name="Lebedinsky A.V."/>
        </authorList>
    </citation>
    <scope>NUCLEOTIDE SEQUENCE</scope>
    <source>
        <strain evidence="1">3443-3Ac</strain>
    </source>
</reference>
<protein>
    <submittedName>
        <fullName evidence="1">Uncharacterized protein</fullName>
    </submittedName>
</protein>
<dbReference type="EMBL" id="CP060096">
    <property type="protein sequence ID" value="QSZ26812.1"/>
    <property type="molecule type" value="Genomic_DNA"/>
</dbReference>
<dbReference type="RefSeq" id="WP_284679498.1">
    <property type="nucleotide sequence ID" value="NZ_CP060096.1"/>
</dbReference>
<gene>
    <name evidence="1" type="ORF">ACETAC_07940</name>
</gene>
<evidence type="ECO:0000313" key="1">
    <source>
        <dbReference type="EMBL" id="QSZ26812.1"/>
    </source>
</evidence>
<keyword evidence="2" id="KW-1185">Reference proteome</keyword>
<proteinExistence type="predicted"/>